<dbReference type="Proteomes" id="UP001196413">
    <property type="component" value="Unassembled WGS sequence"/>
</dbReference>
<evidence type="ECO:0000313" key="1">
    <source>
        <dbReference type="EMBL" id="KAJ1366617.1"/>
    </source>
</evidence>
<keyword evidence="2" id="KW-1185">Reference proteome</keyword>
<organism evidence="1 2">
    <name type="scientific">Parelaphostrongylus tenuis</name>
    <name type="common">Meningeal worm</name>
    <dbReference type="NCBI Taxonomy" id="148309"/>
    <lineage>
        <taxon>Eukaryota</taxon>
        <taxon>Metazoa</taxon>
        <taxon>Ecdysozoa</taxon>
        <taxon>Nematoda</taxon>
        <taxon>Chromadorea</taxon>
        <taxon>Rhabditida</taxon>
        <taxon>Rhabditina</taxon>
        <taxon>Rhabditomorpha</taxon>
        <taxon>Strongyloidea</taxon>
        <taxon>Metastrongylidae</taxon>
        <taxon>Parelaphostrongylus</taxon>
    </lineage>
</organism>
<accession>A0AAD5QZA8</accession>
<dbReference type="EMBL" id="JAHQIW010005597">
    <property type="protein sequence ID" value="KAJ1366617.1"/>
    <property type="molecule type" value="Genomic_DNA"/>
</dbReference>
<gene>
    <name evidence="1" type="ORF">KIN20_027312</name>
</gene>
<evidence type="ECO:0000313" key="2">
    <source>
        <dbReference type="Proteomes" id="UP001196413"/>
    </source>
</evidence>
<sequence>MIENSAFLPDSFLDRFCQEHNVKTTKDAANQEYEPKVFGIAFSTNQHQKICYGASWK</sequence>
<comment type="caution">
    <text evidence="1">The sequence shown here is derived from an EMBL/GenBank/DDBJ whole genome shotgun (WGS) entry which is preliminary data.</text>
</comment>
<dbReference type="AlphaFoldDB" id="A0AAD5QZA8"/>
<reference evidence="1" key="1">
    <citation type="submission" date="2021-06" db="EMBL/GenBank/DDBJ databases">
        <title>Parelaphostrongylus tenuis whole genome reference sequence.</title>
        <authorList>
            <person name="Garwood T.J."/>
            <person name="Larsen P.A."/>
            <person name="Fountain-Jones N.M."/>
            <person name="Garbe J.R."/>
            <person name="Macchietto M.G."/>
            <person name="Kania S.A."/>
            <person name="Gerhold R.W."/>
            <person name="Richards J.E."/>
            <person name="Wolf T.M."/>
        </authorList>
    </citation>
    <scope>NUCLEOTIDE SEQUENCE</scope>
    <source>
        <strain evidence="1">MNPRO001-30</strain>
        <tissue evidence="1">Meninges</tissue>
    </source>
</reference>
<protein>
    <submittedName>
        <fullName evidence="1">Uncharacterized protein</fullName>
    </submittedName>
</protein>
<proteinExistence type="predicted"/>
<name>A0AAD5QZA8_PARTN</name>